<protein>
    <submittedName>
        <fullName evidence="1">Uncharacterized protein</fullName>
    </submittedName>
</protein>
<sequence>MTKHNKVCRLCGEELDITHGNRRYHEDCAYEAKKQRSIDQYAGRSLQLDPYWRNEKILKDLYCSYGEQHEIDPTVLKEMGFDFNICKTKRQVNGLNQVFMHQYGFSILQNKKIILWKL</sequence>
<dbReference type="EMBL" id="CP060007">
    <property type="protein sequence ID" value="QNA45849.1"/>
    <property type="molecule type" value="Genomic_DNA"/>
</dbReference>
<dbReference type="Proteomes" id="UP000515344">
    <property type="component" value="Chromosome"/>
</dbReference>
<reference evidence="2" key="1">
    <citation type="submission" date="2020-08" db="EMBL/GenBank/DDBJ databases">
        <title>Lacibacter sp. S13-6-6 genome sequencing.</title>
        <authorList>
            <person name="Jin L."/>
        </authorList>
    </citation>
    <scope>NUCLEOTIDE SEQUENCE [LARGE SCALE GENOMIC DNA]</scope>
    <source>
        <strain evidence="2">S13-6-6</strain>
    </source>
</reference>
<dbReference type="KEGG" id="lacs:H4075_06555"/>
<organism evidence="1 2">
    <name type="scientific">Lacibacter sediminis</name>
    <dbReference type="NCBI Taxonomy" id="2760713"/>
    <lineage>
        <taxon>Bacteria</taxon>
        <taxon>Pseudomonadati</taxon>
        <taxon>Bacteroidota</taxon>
        <taxon>Chitinophagia</taxon>
        <taxon>Chitinophagales</taxon>
        <taxon>Chitinophagaceae</taxon>
        <taxon>Lacibacter</taxon>
    </lineage>
</organism>
<evidence type="ECO:0000313" key="2">
    <source>
        <dbReference type="Proteomes" id="UP000515344"/>
    </source>
</evidence>
<keyword evidence="2" id="KW-1185">Reference proteome</keyword>
<gene>
    <name evidence="1" type="ORF">H4075_06555</name>
</gene>
<evidence type="ECO:0000313" key="1">
    <source>
        <dbReference type="EMBL" id="QNA45849.1"/>
    </source>
</evidence>
<name>A0A7G5XK46_9BACT</name>
<dbReference type="RefSeq" id="WP_182805260.1">
    <property type="nucleotide sequence ID" value="NZ_CP060007.1"/>
</dbReference>
<dbReference type="AlphaFoldDB" id="A0A7G5XK46"/>
<accession>A0A7G5XK46</accession>
<proteinExistence type="predicted"/>